<dbReference type="OrthoDB" id="9775440at2"/>
<dbReference type="GO" id="GO:0004820">
    <property type="term" value="F:glycine-tRNA ligase activity"/>
    <property type="evidence" value="ECO:0007669"/>
    <property type="project" value="UniProtKB-UniRule"/>
</dbReference>
<accession>A0A2P5SZD4</accession>
<dbReference type="PANTHER" id="PTHR30075:SF2">
    <property type="entry name" value="GLYCINE--TRNA LIGASE, CHLOROPLASTIC_MITOCHONDRIAL 2"/>
    <property type="match status" value="1"/>
</dbReference>
<gene>
    <name evidence="11 13" type="primary">glyS</name>
    <name evidence="13" type="ORF">CRV12_03515</name>
</gene>
<protein>
    <recommendedName>
        <fullName evidence="11">Glycine--tRNA ligase beta subunit</fullName>
        <ecNumber evidence="11">6.1.1.14</ecNumber>
    </recommendedName>
    <alternativeName>
        <fullName evidence="11">Glycyl-tRNA synthetase beta subunit</fullName>
        <shortName evidence="11">GlyRS</shortName>
    </alternativeName>
</protein>
<dbReference type="RefSeq" id="WP_136131285.1">
    <property type="nucleotide sequence ID" value="NZ_PDKT01000006.1"/>
</dbReference>
<dbReference type="EMBL" id="PDKT01000006">
    <property type="protein sequence ID" value="PPI87662.1"/>
    <property type="molecule type" value="Genomic_DNA"/>
</dbReference>
<dbReference type="PANTHER" id="PTHR30075">
    <property type="entry name" value="GLYCYL-TRNA SYNTHETASE"/>
    <property type="match status" value="1"/>
</dbReference>
<evidence type="ECO:0000313" key="14">
    <source>
        <dbReference type="Proteomes" id="UP000296153"/>
    </source>
</evidence>
<dbReference type="Proteomes" id="UP000296153">
    <property type="component" value="Unassembled WGS sequence"/>
</dbReference>
<dbReference type="AlphaFoldDB" id="A0A2P5SZD4"/>
<comment type="caution">
    <text evidence="13">The sequence shown here is derived from an EMBL/GenBank/DDBJ whole genome shotgun (WGS) entry which is preliminary data.</text>
</comment>
<evidence type="ECO:0000256" key="10">
    <source>
        <dbReference type="ARBA" id="ARBA00047937"/>
    </source>
</evidence>
<dbReference type="PRINTS" id="PR01045">
    <property type="entry name" value="TRNASYNTHGB"/>
</dbReference>
<dbReference type="GO" id="GO:0005829">
    <property type="term" value="C:cytosol"/>
    <property type="evidence" value="ECO:0007669"/>
    <property type="project" value="TreeGrafter"/>
</dbReference>
<keyword evidence="4 11" id="KW-0963">Cytoplasm</keyword>
<dbReference type="NCBIfam" id="TIGR00211">
    <property type="entry name" value="glyS"/>
    <property type="match status" value="1"/>
</dbReference>
<evidence type="ECO:0000256" key="11">
    <source>
        <dbReference type="HAMAP-Rule" id="MF_00255"/>
    </source>
</evidence>
<keyword evidence="5 11" id="KW-0436">Ligase</keyword>
<evidence type="ECO:0000256" key="1">
    <source>
        <dbReference type="ARBA" id="ARBA00004496"/>
    </source>
</evidence>
<proteinExistence type="inferred from homology"/>
<dbReference type="GO" id="GO:0005524">
    <property type="term" value="F:ATP binding"/>
    <property type="evidence" value="ECO:0007669"/>
    <property type="project" value="UniProtKB-UniRule"/>
</dbReference>
<dbReference type="HAMAP" id="MF_00255">
    <property type="entry name" value="Gly_tRNA_synth_beta"/>
    <property type="match status" value="1"/>
</dbReference>
<keyword evidence="6 11" id="KW-0547">Nucleotide-binding</keyword>
<dbReference type="GO" id="GO:0006420">
    <property type="term" value="P:arginyl-tRNA aminoacylation"/>
    <property type="evidence" value="ECO:0007669"/>
    <property type="project" value="InterPro"/>
</dbReference>
<dbReference type="InterPro" id="IPR008909">
    <property type="entry name" value="DALR_anticod-bd"/>
</dbReference>
<sequence length="690" mass="79423">MNGKTLLVEIGTEELPPKLLCSSAQLFCDNITTELNKFYLMYKKVVWFASPRRLAVQVIDLQTHQIDRTIQKRGPALKNAFDNKGQITEQTQKWINKNKLILSQVETLYTTKGKWLIFNKKIKSKKIQLLLPLMIEQAIKQISLSKSMRWGNGIIRFIRPIHTVTVLFGKELISCIILGIKSKRIIYGHRFMGESKITLIDADEYLQVILTRGKVIADYNKRKEIIKTGIESLAHKIGGKADITDELLDEVTSLVEWPVILHATFKKEFLNIPHKLLIHIMKKTQRYFPIYDDQGMLLSKFIFVSNIESSDSNQIIIGNEKVLNSRLVDAKFFFDYDRKKRLSNNLKYLNKVIFHKKLGSLRDKTKRITYLSKWIAIQIGANIKYSIRASLLSKCDLITSTVFEFTEMQGIMGMYYARYNGENEEIAFALSQQYKPCFSGDKIPSSLVGCVLSISDKMDTLVGIFGIKQFPKGSKDPLALRRAAFGILRIILERKLPLNLKLLAEKSVHIYKNVLTNKNTVNDILDFMFDRLQQLYLKNGYSLCVFKSVLSIRPLCPIDFDLRIKALSYFLTLQESNELIMSNKRVVHFLTKSNKISVYGDINLSLLKHKEEIELANHISKLTTELKPYIAQGLYKEALIELAKLKEAIDNFFNKVKININDTSVHINRLTLLSKLRFLFIQVADISLLK</sequence>
<comment type="similarity">
    <text evidence="2 11">Belongs to the class-II aminoacyl-tRNA synthetase family.</text>
</comment>
<dbReference type="Pfam" id="PF05746">
    <property type="entry name" value="DALR_1"/>
    <property type="match status" value="1"/>
</dbReference>
<evidence type="ECO:0000256" key="5">
    <source>
        <dbReference type="ARBA" id="ARBA00022598"/>
    </source>
</evidence>
<name>A0A2P5SZD4_9GAMM</name>
<organism evidence="13 14">
    <name type="scientific">Candidatus Pantoea edessiphila</name>
    <dbReference type="NCBI Taxonomy" id="2044610"/>
    <lineage>
        <taxon>Bacteria</taxon>
        <taxon>Pseudomonadati</taxon>
        <taxon>Pseudomonadota</taxon>
        <taxon>Gammaproteobacteria</taxon>
        <taxon>Enterobacterales</taxon>
        <taxon>Erwiniaceae</taxon>
        <taxon>Pantoea</taxon>
    </lineage>
</organism>
<reference evidence="13 14" key="1">
    <citation type="journal article" date="2018" name="Genome Biol. Evol.">
        <title>Cladogenesis and Genomic Streamlining in Extracellular Endosymbionts of Tropical Stink Bugs.</title>
        <authorList>
            <person name="Otero-Bravo A."/>
            <person name="Goffredi S."/>
            <person name="Sabree Z.L."/>
        </authorList>
    </citation>
    <scope>NUCLEOTIDE SEQUENCE [LARGE SCALE GENOMIC DNA]</scope>
    <source>
        <strain evidence="13 14">SoEE</strain>
    </source>
</reference>
<feature type="domain" description="DALR anticodon binding" evidence="12">
    <location>
        <begin position="583"/>
        <end position="677"/>
    </location>
</feature>
<evidence type="ECO:0000256" key="3">
    <source>
        <dbReference type="ARBA" id="ARBA00011209"/>
    </source>
</evidence>
<evidence type="ECO:0000259" key="12">
    <source>
        <dbReference type="Pfam" id="PF05746"/>
    </source>
</evidence>
<evidence type="ECO:0000256" key="8">
    <source>
        <dbReference type="ARBA" id="ARBA00022917"/>
    </source>
</evidence>
<keyword evidence="7 11" id="KW-0067">ATP-binding</keyword>
<comment type="catalytic activity">
    <reaction evidence="10 11">
        <text>tRNA(Gly) + glycine + ATP = glycyl-tRNA(Gly) + AMP + diphosphate</text>
        <dbReference type="Rhea" id="RHEA:16013"/>
        <dbReference type="Rhea" id="RHEA-COMP:9664"/>
        <dbReference type="Rhea" id="RHEA-COMP:9683"/>
        <dbReference type="ChEBI" id="CHEBI:30616"/>
        <dbReference type="ChEBI" id="CHEBI:33019"/>
        <dbReference type="ChEBI" id="CHEBI:57305"/>
        <dbReference type="ChEBI" id="CHEBI:78442"/>
        <dbReference type="ChEBI" id="CHEBI:78522"/>
        <dbReference type="ChEBI" id="CHEBI:456215"/>
        <dbReference type="EC" id="6.1.1.14"/>
    </reaction>
</comment>
<dbReference type="Pfam" id="PF02092">
    <property type="entry name" value="tRNA_synt_2f"/>
    <property type="match status" value="1"/>
</dbReference>
<keyword evidence="9 11" id="KW-0030">Aminoacyl-tRNA synthetase</keyword>
<dbReference type="GO" id="GO:0004814">
    <property type="term" value="F:arginine-tRNA ligase activity"/>
    <property type="evidence" value="ECO:0007669"/>
    <property type="project" value="InterPro"/>
</dbReference>
<evidence type="ECO:0000256" key="2">
    <source>
        <dbReference type="ARBA" id="ARBA00008226"/>
    </source>
</evidence>
<dbReference type="SUPFAM" id="SSF109604">
    <property type="entry name" value="HD-domain/PDEase-like"/>
    <property type="match status" value="1"/>
</dbReference>
<evidence type="ECO:0000313" key="13">
    <source>
        <dbReference type="EMBL" id="PPI87662.1"/>
    </source>
</evidence>
<evidence type="ECO:0000256" key="4">
    <source>
        <dbReference type="ARBA" id="ARBA00022490"/>
    </source>
</evidence>
<comment type="subcellular location">
    <subcellularLocation>
        <location evidence="1 11">Cytoplasm</location>
    </subcellularLocation>
</comment>
<dbReference type="InterPro" id="IPR006194">
    <property type="entry name" value="Gly-tRNA-synth_heterodimer"/>
</dbReference>
<dbReference type="InterPro" id="IPR015944">
    <property type="entry name" value="Gly-tRNA-synth_bsu"/>
</dbReference>
<evidence type="ECO:0000256" key="6">
    <source>
        <dbReference type="ARBA" id="ARBA00022741"/>
    </source>
</evidence>
<keyword evidence="8 11" id="KW-0648">Protein biosynthesis</keyword>
<evidence type="ECO:0000256" key="7">
    <source>
        <dbReference type="ARBA" id="ARBA00022840"/>
    </source>
</evidence>
<dbReference type="GO" id="GO:0006426">
    <property type="term" value="P:glycyl-tRNA aminoacylation"/>
    <property type="evidence" value="ECO:0007669"/>
    <property type="project" value="UniProtKB-UniRule"/>
</dbReference>
<dbReference type="PROSITE" id="PS50861">
    <property type="entry name" value="AA_TRNA_LIGASE_II_GLYAB"/>
    <property type="match status" value="1"/>
</dbReference>
<dbReference type="EC" id="6.1.1.14" evidence="11"/>
<evidence type="ECO:0000256" key="9">
    <source>
        <dbReference type="ARBA" id="ARBA00023146"/>
    </source>
</evidence>
<comment type="subunit">
    <text evidence="3 11">Tetramer of two alpha and two beta subunits.</text>
</comment>